<evidence type="ECO:0008006" key="3">
    <source>
        <dbReference type="Google" id="ProtNLM"/>
    </source>
</evidence>
<dbReference type="RefSeq" id="WP_099860253.1">
    <property type="nucleotide sequence ID" value="NZ_PEOG01000010.1"/>
</dbReference>
<evidence type="ECO:0000313" key="1">
    <source>
        <dbReference type="EMBL" id="PIM54362.1"/>
    </source>
</evidence>
<protein>
    <recommendedName>
        <fullName evidence="3">Tetratricopeptide repeat protein</fullName>
    </recommendedName>
</protein>
<dbReference type="EMBL" id="PEOG01000010">
    <property type="protein sequence ID" value="PIM54362.1"/>
    <property type="molecule type" value="Genomic_DNA"/>
</dbReference>
<dbReference type="SUPFAM" id="SSF48452">
    <property type="entry name" value="TPR-like"/>
    <property type="match status" value="1"/>
</dbReference>
<accession>A0A2G9CDE7</accession>
<gene>
    <name evidence="1" type="ORF">CS062_04235</name>
</gene>
<reference evidence="1 2" key="1">
    <citation type="submission" date="2017-11" db="EMBL/GenBank/DDBJ databases">
        <title>Draft genome sequence of Mitsuaria sp. HWN-4.</title>
        <authorList>
            <person name="Gundlapally S.R."/>
        </authorList>
    </citation>
    <scope>NUCLEOTIDE SEQUENCE [LARGE SCALE GENOMIC DNA]</scope>
    <source>
        <strain evidence="1 2">HWN-4</strain>
    </source>
</reference>
<dbReference type="OrthoDB" id="9148153at2"/>
<sequence>MQDASPDATPSPAIKSRLLKHLEKEIAAAASPMASAAARAKRAMLLARHGAVGEAREALTALHQLSFQHPHPEIGAWLHMAEGLMSYYNGFVAQQAWDRIQRAQAIAGSAPSLGEVRVLAAAWLAQLAFIRHDPAALVEHARRCLDEARPDHHVALARVAMAMGVGWHYAGDVESAQRWYIRARHHAAVEGDDASLSALMFNMAGMRASQLRRESLSAHAARGSDLLLTVDSMHHFDEAVGAQMMAELTPVLRAQVLTMQGGFDEARRLYEEHLPQAMSLGLERLGSSLLSDLAWCRANLGQHQHALHQAREAEIELDPECELDDRAITHSRLAQTFRLLGETADADRHQALADEAWQQFADQQRQWRDLLTASGLTP</sequence>
<dbReference type="InterPro" id="IPR011990">
    <property type="entry name" value="TPR-like_helical_dom_sf"/>
</dbReference>
<name>A0A2G9CDE7_9BURK</name>
<evidence type="ECO:0000313" key="2">
    <source>
        <dbReference type="Proteomes" id="UP000231501"/>
    </source>
</evidence>
<keyword evidence="2" id="KW-1185">Reference proteome</keyword>
<comment type="caution">
    <text evidence="1">The sequence shown here is derived from an EMBL/GenBank/DDBJ whole genome shotgun (WGS) entry which is preliminary data.</text>
</comment>
<dbReference type="Proteomes" id="UP000231501">
    <property type="component" value="Unassembled WGS sequence"/>
</dbReference>
<dbReference type="AlphaFoldDB" id="A0A2G9CDE7"/>
<organism evidence="1 2">
    <name type="scientific">Roseateles chitinivorans</name>
    <dbReference type="NCBI Taxonomy" id="2917965"/>
    <lineage>
        <taxon>Bacteria</taxon>
        <taxon>Pseudomonadati</taxon>
        <taxon>Pseudomonadota</taxon>
        <taxon>Betaproteobacteria</taxon>
        <taxon>Burkholderiales</taxon>
        <taxon>Sphaerotilaceae</taxon>
        <taxon>Roseateles</taxon>
    </lineage>
</organism>
<dbReference type="Gene3D" id="1.25.40.10">
    <property type="entry name" value="Tetratricopeptide repeat domain"/>
    <property type="match status" value="1"/>
</dbReference>
<proteinExistence type="predicted"/>